<dbReference type="Gene3D" id="3.50.50.60">
    <property type="entry name" value="FAD/NAD(P)-binding domain"/>
    <property type="match status" value="2"/>
</dbReference>
<dbReference type="SUPFAM" id="SSF51905">
    <property type="entry name" value="FAD/NAD(P)-binding domain"/>
    <property type="match status" value="1"/>
</dbReference>
<evidence type="ECO:0000259" key="2">
    <source>
        <dbReference type="Pfam" id="PF21688"/>
    </source>
</evidence>
<organism evidence="3 4">
    <name type="scientific">Porphyromonas catoniae F0037</name>
    <dbReference type="NCBI Taxonomy" id="1127696"/>
    <lineage>
        <taxon>Bacteria</taxon>
        <taxon>Pseudomonadati</taxon>
        <taxon>Bacteroidota</taxon>
        <taxon>Bacteroidia</taxon>
        <taxon>Bacteroidales</taxon>
        <taxon>Porphyromonadaceae</taxon>
        <taxon>Porphyromonas</taxon>
    </lineage>
</organism>
<proteinExistence type="predicted"/>
<protein>
    <submittedName>
        <fullName evidence="3">FAD dependent oxidoreductase</fullName>
    </submittedName>
</protein>
<evidence type="ECO:0000259" key="1">
    <source>
        <dbReference type="Pfam" id="PF01494"/>
    </source>
</evidence>
<dbReference type="PANTHER" id="PTHR42842">
    <property type="entry name" value="FAD/NAD(P)-BINDING OXIDOREDUCTASE"/>
    <property type="match status" value="1"/>
</dbReference>
<dbReference type="Pfam" id="PF21688">
    <property type="entry name" value="FAD-depend_C"/>
    <property type="match status" value="1"/>
</dbReference>
<dbReference type="AlphaFoldDB" id="L1N955"/>
<dbReference type="InterPro" id="IPR036188">
    <property type="entry name" value="FAD/NAD-bd_sf"/>
</dbReference>
<name>L1N955_9PORP</name>
<dbReference type="InterPro" id="IPR002938">
    <property type="entry name" value="FAD-bd"/>
</dbReference>
<dbReference type="HOGENOM" id="CLU_028644_3_0_10"/>
<dbReference type="PATRIC" id="fig|1127696.3.peg.1656"/>
<dbReference type="Pfam" id="PF01494">
    <property type="entry name" value="FAD_binding_3"/>
    <property type="match status" value="1"/>
</dbReference>
<dbReference type="PANTHER" id="PTHR42842:SF3">
    <property type="entry name" value="FAD_NAD(P)-BINDING OXIDOREDUCTASE FAMILY PROTEIN"/>
    <property type="match status" value="1"/>
</dbReference>
<dbReference type="InterPro" id="IPR049516">
    <property type="entry name" value="FAD-depend_C"/>
</dbReference>
<evidence type="ECO:0000313" key="3">
    <source>
        <dbReference type="EMBL" id="EKX99912.1"/>
    </source>
</evidence>
<feature type="domain" description="FAD-binding" evidence="1">
    <location>
        <begin position="85"/>
        <end position="122"/>
    </location>
</feature>
<gene>
    <name evidence="3" type="ORF">HMPREF9134_01821</name>
</gene>
<dbReference type="eggNOG" id="COG2509">
    <property type="taxonomic scope" value="Bacteria"/>
</dbReference>
<comment type="caution">
    <text evidence="3">The sequence shown here is derived from an EMBL/GenBank/DDBJ whole genome shotgun (WGS) entry which is preliminary data.</text>
</comment>
<dbReference type="PIRSF" id="PIRSF038984">
    <property type="entry name" value="FAD_binding_protein"/>
    <property type="match status" value="1"/>
</dbReference>
<reference evidence="3 4" key="1">
    <citation type="submission" date="2012-05" db="EMBL/GenBank/DDBJ databases">
        <authorList>
            <person name="Weinstock G."/>
            <person name="Sodergren E."/>
            <person name="Lobos E.A."/>
            <person name="Fulton L."/>
            <person name="Fulton R."/>
            <person name="Courtney L."/>
            <person name="Fronick C."/>
            <person name="O'Laughlin M."/>
            <person name="Godfrey J."/>
            <person name="Wilson R.M."/>
            <person name="Miner T."/>
            <person name="Farmer C."/>
            <person name="Delehaunty K."/>
            <person name="Cordes M."/>
            <person name="Minx P."/>
            <person name="Tomlinson C."/>
            <person name="Chen J."/>
            <person name="Wollam A."/>
            <person name="Pepin K.H."/>
            <person name="Bhonagiri V."/>
            <person name="Zhang X."/>
            <person name="Suruliraj S."/>
            <person name="Warren W."/>
            <person name="Mitreva M."/>
            <person name="Mardis E.R."/>
            <person name="Wilson R.K."/>
        </authorList>
    </citation>
    <scope>NUCLEOTIDE SEQUENCE [LARGE SCALE GENOMIC DNA]</scope>
    <source>
        <strain evidence="3 4">F0037</strain>
    </source>
</reference>
<dbReference type="InterPro" id="IPR028348">
    <property type="entry name" value="FAD-binding_protein"/>
</dbReference>
<feature type="domain" description="FAD-dependent protein C-terminal" evidence="2">
    <location>
        <begin position="269"/>
        <end position="470"/>
    </location>
</feature>
<accession>L1N955</accession>
<dbReference type="GO" id="GO:0071949">
    <property type="term" value="F:FAD binding"/>
    <property type="evidence" value="ECO:0007669"/>
    <property type="project" value="InterPro"/>
</dbReference>
<sequence>MTTVQLTLSPEVAASDARIREEVAHQLSLPLDQITSIQIRRRNIDARQRRILVNLSVEVYLSGEEPEVDTFEDLVYPDVSSAPTAVVVGAGPCGLFAALRLIELGVRPIIVERGQEVMQRRRDLAELARTGIIDPESNYSYGEGGAGAFSDGKLYTRSKKRGSVEKALRVFCRFGADPKILVDAHPHIGTDKLPVIIRRMREQILSSGGEVHFGCRMTELIREQGAVTGIVCASGKTFMGPVILATGHSARDVYRYLHSVGVLLEAKSIAVGVRLEHPQALIDEIRYHSPEGRGKWLPAAEYVYKAQSGGRGVYSFCMCPGGFIVPASTAPEEMVVNGMSPANRGSRWANSGMVVELRPEDISQTDIKIDDLHSPLALMAWCEELERRSYIAAACSLRAPAQRMTDFLKGRASSSLPSSSYTMGLTSSDLHRWMPHFVTHRLADGFRSFERTTKGFITEEAQLIAVESRTSSPVRIPRDREHYRHVLVEGLYPAGEGAGYAGGIISAAIDGENAATALATSLLHGR</sequence>
<dbReference type="RefSeq" id="WP_005468167.1">
    <property type="nucleotide sequence ID" value="NZ_KB291037.1"/>
</dbReference>
<dbReference type="Proteomes" id="UP000010408">
    <property type="component" value="Unassembled WGS sequence"/>
</dbReference>
<evidence type="ECO:0000313" key="4">
    <source>
        <dbReference type="Proteomes" id="UP000010408"/>
    </source>
</evidence>
<dbReference type="PRINTS" id="PR00411">
    <property type="entry name" value="PNDRDTASEI"/>
</dbReference>
<dbReference type="EMBL" id="AMEQ01000044">
    <property type="protein sequence ID" value="EKX99912.1"/>
    <property type="molecule type" value="Genomic_DNA"/>
</dbReference>
<dbReference type="STRING" id="1127696.HMPREF9134_01821"/>
<dbReference type="Gene3D" id="3.30.70.2700">
    <property type="match status" value="1"/>
</dbReference>